<comment type="caution">
    <text evidence="1">The sequence shown here is derived from an EMBL/GenBank/DDBJ whole genome shotgun (WGS) entry which is preliminary data.</text>
</comment>
<accession>A0ABS2K0K7</accession>
<reference evidence="1" key="1">
    <citation type="submission" date="2020-10" db="EMBL/GenBank/DDBJ databases">
        <title>Phylogeny of dyella-like bacteria.</title>
        <authorList>
            <person name="Fu J."/>
        </authorList>
    </citation>
    <scope>NUCLEOTIDE SEQUENCE</scope>
    <source>
        <strain evidence="1">DHOC52</strain>
    </source>
</reference>
<dbReference type="NCBIfam" id="TIGR02118">
    <property type="entry name" value="EthD family reductase"/>
    <property type="match status" value="1"/>
</dbReference>
<evidence type="ECO:0000313" key="1">
    <source>
        <dbReference type="EMBL" id="MBM7124135.1"/>
    </source>
</evidence>
<dbReference type="Proteomes" id="UP001430149">
    <property type="component" value="Unassembled WGS sequence"/>
</dbReference>
<dbReference type="SUPFAM" id="SSF54909">
    <property type="entry name" value="Dimeric alpha+beta barrel"/>
    <property type="match status" value="1"/>
</dbReference>
<dbReference type="Gene3D" id="3.30.70.100">
    <property type="match status" value="1"/>
</dbReference>
<evidence type="ECO:0000313" key="2">
    <source>
        <dbReference type="Proteomes" id="UP001430149"/>
    </source>
</evidence>
<gene>
    <name evidence="1" type="ORF">ISP19_01975</name>
</gene>
<dbReference type="InterPro" id="IPR011008">
    <property type="entry name" value="Dimeric_a/b-barrel"/>
</dbReference>
<proteinExistence type="predicted"/>
<sequence>MTRLIVLYKQPKDPEHFEKYYRAIHGPMTAKLYGIGDFKYGRVCGLDGGFGEFFWYWSGEFESRQAAIDAMASPAGQAGAADVPNYYHEDPLFMFFED</sequence>
<dbReference type="RefSeq" id="WP_204679152.1">
    <property type="nucleotide sequence ID" value="NZ_BSNR01000006.1"/>
</dbReference>
<keyword evidence="2" id="KW-1185">Reference proteome</keyword>
<protein>
    <submittedName>
        <fullName evidence="1">EthD family reductase</fullName>
    </submittedName>
</protein>
<name>A0ABS2K0K7_9GAMM</name>
<dbReference type="EMBL" id="JADIKE010000024">
    <property type="protein sequence ID" value="MBM7124135.1"/>
    <property type="molecule type" value="Genomic_DNA"/>
</dbReference>
<dbReference type="InterPro" id="IPR009799">
    <property type="entry name" value="EthD_dom"/>
</dbReference>
<organism evidence="1 2">
    <name type="scientific">Dyella flava</name>
    <dbReference type="NCBI Taxonomy" id="1920170"/>
    <lineage>
        <taxon>Bacteria</taxon>
        <taxon>Pseudomonadati</taxon>
        <taxon>Pseudomonadota</taxon>
        <taxon>Gammaproteobacteria</taxon>
        <taxon>Lysobacterales</taxon>
        <taxon>Rhodanobacteraceae</taxon>
        <taxon>Dyella</taxon>
    </lineage>
</organism>